<comment type="caution">
    <text evidence="6">The sequence shown here is derived from an EMBL/GenBank/DDBJ whole genome shotgun (WGS) entry which is preliminary data.</text>
</comment>
<protein>
    <recommendedName>
        <fullName evidence="8">Peptidase S8/S53 domain-containing protein</fullName>
    </recommendedName>
</protein>
<feature type="compositionally biased region" description="Low complexity" evidence="5">
    <location>
        <begin position="1199"/>
        <end position="1220"/>
    </location>
</feature>
<feature type="compositionally biased region" description="Polar residues" evidence="5">
    <location>
        <begin position="163"/>
        <end position="172"/>
    </location>
</feature>
<dbReference type="GO" id="GO:0004252">
    <property type="term" value="F:serine-type endopeptidase activity"/>
    <property type="evidence" value="ECO:0007669"/>
    <property type="project" value="UniProtKB-UniRule"/>
</dbReference>
<feature type="compositionally biased region" description="Basic residues" evidence="5">
    <location>
        <begin position="1139"/>
        <end position="1150"/>
    </location>
</feature>
<dbReference type="InterPro" id="IPR036852">
    <property type="entry name" value="Peptidase_S8/S53_dom_sf"/>
</dbReference>
<feature type="compositionally biased region" description="Low complexity" evidence="5">
    <location>
        <begin position="1175"/>
        <end position="1192"/>
    </location>
</feature>
<feature type="region of interest" description="Disordered" evidence="5">
    <location>
        <begin position="1130"/>
        <end position="1220"/>
    </location>
</feature>
<feature type="compositionally biased region" description="Low complexity" evidence="5">
    <location>
        <begin position="193"/>
        <end position="229"/>
    </location>
</feature>
<feature type="region of interest" description="Disordered" evidence="5">
    <location>
        <begin position="553"/>
        <end position="573"/>
    </location>
</feature>
<gene>
    <name evidence="6" type="ORF">NA57DRAFT_60980</name>
</gene>
<feature type="active site" description="Charge relay system" evidence="4">
    <location>
        <position position="721"/>
    </location>
</feature>
<dbReference type="InterPro" id="IPR023828">
    <property type="entry name" value="Peptidase_S8_Ser-AS"/>
</dbReference>
<dbReference type="PRINTS" id="PR00723">
    <property type="entry name" value="SUBTILISIN"/>
</dbReference>
<feature type="compositionally biased region" description="Polar residues" evidence="5">
    <location>
        <begin position="139"/>
        <end position="153"/>
    </location>
</feature>
<evidence type="ECO:0008006" key="8">
    <source>
        <dbReference type="Google" id="ProtNLM"/>
    </source>
</evidence>
<feature type="region of interest" description="Disordered" evidence="5">
    <location>
        <begin position="135"/>
        <end position="259"/>
    </location>
</feature>
<sequence>MLQPAEEVAAQRLGIGVTKRLYSAPDLTFWSFVSAYNTSLDLRPAMFKFIFLVVLLSILVTCRSDVRSSPSQSAASVSSPSKGFSAALPANHTTFPLLGTTSGIATVPHLSEAVPKIPSSSPVALSSSRRLPLSSTASNAPFNVTNSTVQSRGTGRHPRPSIPSLTGMSHPTITLRPSRAAHSNTTMTKRPTVPVGAGSRASSSSPSVPDTTSLVPSSALNSPLTSSSSHIRKTSSESKLLTSSLRSETSDGGDAGHTTAFTTTTSALASHSPTSSASSTDNAPYVQKLVTFDDTTYALPISGTVLIPLLHPSGVSSLLLGPSMVAIGDAHFTVPLAGQSTTLTSAGKTISVGSRSPQSKGHHCMGLGCLFNAAKGLSKAAGDVAKAAASAESTAKGWFSGSIKEDAAQFAGQLQGVIKGASSSADTLANGLSDALAGSGIELSELDSTGQEVTSTASRRIFDAYPQTSIAQNWISTMKNLAKGLTSTSPEIASQATDLLRSFFLQGSPATASGALAGSTLFILGALNTKSLHDFAAFDWDSAQPNIPIITSTNTSSTIQSPTKAAPETVSPSPSVVRSPYGFVTKFGTSNDTFDSFLSKHLWDAGKSGARSYFRDSQGYNVDLTEEESEYVQSQDFVACCAPLVEFDVDDVFFGSVTATNVTGARRKRDDTPVEDDPILLERDPSEGHLRFVSQAPNVPITTPYRFDKSNGYGATIFVLDSGFNVQHNELQNRRGGAPTVRVIGNSAILKDPTGALPETIDDWRGNRITLDNGDTFCEGHGTQMASIAGGSTLGVASDSRLYLIKVVADFVNPDYPGDGGCERKAKVNWRGFDAGMRHVLDLVRSDPGQYQKRSVLSMSWGLPVNQMSRRDRNQIKDNFNDLENEGVTVVVTSGNEGLQKIDSGTTTPGYLNEILPQAFERPQNSLVVVGGVDNNGALDLVTTPRGQSRASTTIYAPSRNVRVAGNNPNDPGWTKLAHGTSFSAPAVAGVLAQWFTIAAVNSAEEDWPRNIDASLPQWSFTDLSPRDFVRTAKRLLVAFTWQRTSNFAPVPPGYTYRYTPPTNWPSVYNGVYHFMRCMTIPGASDESPDLRRRATATANLATNMMSATDITVAINGTWIASTPPGLKLTACPVPSSFKRSKAPSTRRSRTQTASSTTSVSKSTSSRTSTRRSRAQTTSSTTSVSMSTSSRTSSRRSRAQTASSRTSVSKSTSPRTSASSANIAGVLASLIPAALQSKTKSEEVNGLLSVIPSLRKSSSSSPPSATNPASTEAPPPHGEGTDAAHAPNPNWLRLHLRQWVGKNGNWHIVWWAYTYQSSLIAGPQYGTTLSFPILLSTMKNTGAQDAKDNLYVNVQNPTDRWSTTIKIGSHRNTVADNVFGDNELVTGADNWTRSTCGSIGGTRDLRESWYQNPDGTWQRDFDCYFFKSCSLTEEGCDGGGVFNQRITPLQTISAHLQQVFSLHPCVTHA</sequence>
<evidence type="ECO:0000256" key="1">
    <source>
        <dbReference type="ARBA" id="ARBA00022670"/>
    </source>
</evidence>
<dbReference type="GO" id="GO:0006508">
    <property type="term" value="P:proteolysis"/>
    <property type="evidence" value="ECO:0007669"/>
    <property type="project" value="UniProtKB-KW"/>
</dbReference>
<dbReference type="EMBL" id="ML978136">
    <property type="protein sequence ID" value="KAF2093761.1"/>
    <property type="molecule type" value="Genomic_DNA"/>
</dbReference>
<keyword evidence="1 4" id="KW-0645">Protease</keyword>
<feature type="active site" description="Charge relay system" evidence="4">
    <location>
        <position position="781"/>
    </location>
</feature>
<dbReference type="PROSITE" id="PS00138">
    <property type="entry name" value="SUBTILASE_SER"/>
    <property type="match status" value="1"/>
</dbReference>
<feature type="compositionally biased region" description="Low complexity" evidence="5">
    <location>
        <begin position="1151"/>
        <end position="1168"/>
    </location>
</feature>
<feature type="active site" description="Charge relay system" evidence="4">
    <location>
        <position position="982"/>
    </location>
</feature>
<reference evidence="6" key="1">
    <citation type="journal article" date="2020" name="Stud. Mycol.">
        <title>101 Dothideomycetes genomes: a test case for predicting lifestyles and emergence of pathogens.</title>
        <authorList>
            <person name="Haridas S."/>
            <person name="Albert R."/>
            <person name="Binder M."/>
            <person name="Bloem J."/>
            <person name="Labutti K."/>
            <person name="Salamov A."/>
            <person name="Andreopoulos B."/>
            <person name="Baker S."/>
            <person name="Barry K."/>
            <person name="Bills G."/>
            <person name="Bluhm B."/>
            <person name="Cannon C."/>
            <person name="Castanera R."/>
            <person name="Culley D."/>
            <person name="Daum C."/>
            <person name="Ezra D."/>
            <person name="Gonzalez J."/>
            <person name="Henrissat B."/>
            <person name="Kuo A."/>
            <person name="Liang C."/>
            <person name="Lipzen A."/>
            <person name="Lutzoni F."/>
            <person name="Magnuson J."/>
            <person name="Mondo S."/>
            <person name="Nolan M."/>
            <person name="Ohm R."/>
            <person name="Pangilinan J."/>
            <person name="Park H.-J."/>
            <person name="Ramirez L."/>
            <person name="Alfaro M."/>
            <person name="Sun H."/>
            <person name="Tritt A."/>
            <person name="Yoshinaga Y."/>
            <person name="Zwiers L.-H."/>
            <person name="Turgeon B."/>
            <person name="Goodwin S."/>
            <person name="Spatafora J."/>
            <person name="Crous P."/>
            <person name="Grigoriev I."/>
        </authorList>
    </citation>
    <scope>NUCLEOTIDE SEQUENCE</scope>
    <source>
        <strain evidence="6">CBS 133067</strain>
    </source>
</reference>
<dbReference type="InterPro" id="IPR023827">
    <property type="entry name" value="Peptidase_S8_Asp-AS"/>
</dbReference>
<dbReference type="Proteomes" id="UP000799772">
    <property type="component" value="Unassembled WGS sequence"/>
</dbReference>
<feature type="compositionally biased region" description="Low complexity" evidence="5">
    <location>
        <begin position="553"/>
        <end position="563"/>
    </location>
</feature>
<feature type="compositionally biased region" description="Low complexity" evidence="5">
    <location>
        <begin position="1253"/>
        <end position="1272"/>
    </location>
</feature>
<evidence type="ECO:0000256" key="5">
    <source>
        <dbReference type="SAM" id="MobiDB-lite"/>
    </source>
</evidence>
<dbReference type="SUPFAM" id="SSF52743">
    <property type="entry name" value="Subtilisin-like"/>
    <property type="match status" value="1"/>
</dbReference>
<name>A0A9P4M0M5_9PEZI</name>
<keyword evidence="7" id="KW-1185">Reference proteome</keyword>
<proteinExistence type="inferred from homology"/>
<evidence type="ECO:0000313" key="7">
    <source>
        <dbReference type="Proteomes" id="UP000799772"/>
    </source>
</evidence>
<evidence type="ECO:0000256" key="2">
    <source>
        <dbReference type="ARBA" id="ARBA00022801"/>
    </source>
</evidence>
<evidence type="ECO:0000256" key="3">
    <source>
        <dbReference type="ARBA" id="ARBA00022825"/>
    </source>
</evidence>
<dbReference type="OrthoDB" id="3946663at2759"/>
<dbReference type="Gene3D" id="3.40.50.200">
    <property type="entry name" value="Peptidase S8/S53 domain"/>
    <property type="match status" value="1"/>
</dbReference>
<comment type="similarity">
    <text evidence="4">Belongs to the peptidase S8 family.</text>
</comment>
<accession>A0A9P4M0M5</accession>
<keyword evidence="3 4" id="KW-0720">Serine protease</keyword>
<evidence type="ECO:0000256" key="4">
    <source>
        <dbReference type="PROSITE-ProRule" id="PRU01240"/>
    </source>
</evidence>
<evidence type="ECO:0000313" key="6">
    <source>
        <dbReference type="EMBL" id="KAF2093761.1"/>
    </source>
</evidence>
<feature type="compositionally biased region" description="Low complexity" evidence="5">
    <location>
        <begin position="237"/>
        <end position="247"/>
    </location>
</feature>
<dbReference type="InterPro" id="IPR015500">
    <property type="entry name" value="Peptidase_S8_subtilisin-rel"/>
</dbReference>
<organism evidence="6 7">
    <name type="scientific">Rhizodiscina lignyota</name>
    <dbReference type="NCBI Taxonomy" id="1504668"/>
    <lineage>
        <taxon>Eukaryota</taxon>
        <taxon>Fungi</taxon>
        <taxon>Dikarya</taxon>
        <taxon>Ascomycota</taxon>
        <taxon>Pezizomycotina</taxon>
        <taxon>Dothideomycetes</taxon>
        <taxon>Pleosporomycetidae</taxon>
        <taxon>Aulographales</taxon>
        <taxon>Rhizodiscinaceae</taxon>
        <taxon>Rhizodiscina</taxon>
    </lineage>
</organism>
<dbReference type="PROSITE" id="PS51892">
    <property type="entry name" value="SUBTILASE"/>
    <property type="match status" value="1"/>
</dbReference>
<dbReference type="PROSITE" id="PS00136">
    <property type="entry name" value="SUBTILASE_ASP"/>
    <property type="match status" value="1"/>
</dbReference>
<keyword evidence="2 4" id="KW-0378">Hydrolase</keyword>
<feature type="region of interest" description="Disordered" evidence="5">
    <location>
        <begin position="1253"/>
        <end position="1286"/>
    </location>
</feature>